<keyword evidence="4 10" id="KW-0812">Transmembrane</keyword>
<dbReference type="AlphaFoldDB" id="A0A2P1BQC5"/>
<evidence type="ECO:0000256" key="5">
    <source>
        <dbReference type="ARBA" id="ARBA00022989"/>
    </source>
</evidence>
<evidence type="ECO:0000256" key="8">
    <source>
        <dbReference type="ARBA" id="ARBA00038151"/>
    </source>
</evidence>
<dbReference type="FunFam" id="1.10.3730.20:FF:000001">
    <property type="entry name" value="Quaternary ammonium compound resistance transporter SugE"/>
    <property type="match status" value="1"/>
</dbReference>
<dbReference type="GO" id="GO:0015220">
    <property type="term" value="F:choline transmembrane transporter activity"/>
    <property type="evidence" value="ECO:0007669"/>
    <property type="project" value="TreeGrafter"/>
</dbReference>
<keyword evidence="3" id="KW-1003">Cell membrane</keyword>
<evidence type="ECO:0000256" key="4">
    <source>
        <dbReference type="ARBA" id="ARBA00022692"/>
    </source>
</evidence>
<dbReference type="GO" id="GO:0015199">
    <property type="term" value="F:amino-acid betaine transmembrane transporter activity"/>
    <property type="evidence" value="ECO:0007669"/>
    <property type="project" value="TreeGrafter"/>
</dbReference>
<keyword evidence="6 11" id="KW-0472">Membrane</keyword>
<evidence type="ECO:0000256" key="6">
    <source>
        <dbReference type="ARBA" id="ARBA00023136"/>
    </source>
</evidence>
<dbReference type="InterPro" id="IPR045324">
    <property type="entry name" value="Small_multidrug_res"/>
</dbReference>
<evidence type="ECO:0000256" key="11">
    <source>
        <dbReference type="SAM" id="Phobius"/>
    </source>
</evidence>
<feature type="transmembrane region" description="Helical" evidence="11">
    <location>
        <begin position="53"/>
        <end position="78"/>
    </location>
</feature>
<accession>A0A2P1BQC5</accession>
<sequence length="108" mass="11668">MAWFYLLMGVLTEAVSHVALKVTDGFTRPVPAAIVVLGHIAAFLFLSQAMRDLPVGIVHAVWAGSAIILVSLLSMVIYKQHLDITVWIGISFIAFGVMVINLSAAHSH</sequence>
<evidence type="ECO:0000313" key="12">
    <source>
        <dbReference type="EMBL" id="AVI43947.1"/>
    </source>
</evidence>
<geneLocation type="plasmid" evidence="12">
    <name>pPp47</name>
</geneLocation>
<evidence type="ECO:0000256" key="7">
    <source>
        <dbReference type="ARBA" id="ARBA00037615"/>
    </source>
</evidence>
<dbReference type="InterPro" id="IPR000390">
    <property type="entry name" value="Small_drug/metabolite_transptr"/>
</dbReference>
<evidence type="ECO:0000256" key="2">
    <source>
        <dbReference type="ARBA" id="ARBA00022448"/>
    </source>
</evidence>
<dbReference type="PANTHER" id="PTHR30561:SF1">
    <property type="entry name" value="MULTIDRUG TRANSPORTER EMRE"/>
    <property type="match status" value="1"/>
</dbReference>
<dbReference type="GO" id="GO:1990961">
    <property type="term" value="P:xenobiotic detoxification by transmembrane export across the plasma membrane"/>
    <property type="evidence" value="ECO:0007669"/>
    <property type="project" value="UniProtKB-ARBA"/>
</dbReference>
<dbReference type="InterPro" id="IPR037185">
    <property type="entry name" value="EmrE-like"/>
</dbReference>
<feature type="transmembrane region" description="Helical" evidence="11">
    <location>
        <begin position="26"/>
        <end position="46"/>
    </location>
</feature>
<keyword evidence="12" id="KW-0614">Plasmid</keyword>
<dbReference type="Pfam" id="PF00893">
    <property type="entry name" value="Multi_Drug_Res"/>
    <property type="match status" value="1"/>
</dbReference>
<dbReference type="EMBL" id="MG516912">
    <property type="protein sequence ID" value="AVI43947.1"/>
    <property type="molecule type" value="Genomic_DNA"/>
</dbReference>
<reference evidence="12" key="1">
    <citation type="journal article" date="2018" name="Antimicrob. Agents Chemother.">
        <title>Characterization of the complete nucleotide sequences of IMP-4-encoding plasmids, belonging to diverse Inc families, recovered from Enterobacteriaceae of wildlife origin.</title>
        <authorList>
            <person name="Dolejska M."/>
            <person name="Papagiannitsis C.C."/>
            <person name="Pratova H."/>
            <person name="Medvecky M."/>
            <person name="Davidova Gerzova L."/>
            <person name="Valcek A."/>
        </authorList>
    </citation>
    <scope>NUCLEOTIDE SEQUENCE</scope>
    <source>
        <plasmid evidence="12">pPp47</plasmid>
    </source>
</reference>
<keyword evidence="2" id="KW-0813">Transport</keyword>
<dbReference type="GO" id="GO:0015297">
    <property type="term" value="F:antiporter activity"/>
    <property type="evidence" value="ECO:0007669"/>
    <property type="project" value="TreeGrafter"/>
</dbReference>
<comment type="subcellular location">
    <subcellularLocation>
        <location evidence="1 10">Cell membrane</location>
        <topology evidence="1 10">Multi-pass membrane protein</topology>
    </subcellularLocation>
</comment>
<protein>
    <recommendedName>
        <fullName evidence="9">Guanidinium exporter</fullName>
    </recommendedName>
</protein>
<dbReference type="SUPFAM" id="SSF103481">
    <property type="entry name" value="Multidrug resistance efflux transporter EmrE"/>
    <property type="match status" value="1"/>
</dbReference>
<dbReference type="GO" id="GO:0031460">
    <property type="term" value="P:glycine betaine transport"/>
    <property type="evidence" value="ECO:0007669"/>
    <property type="project" value="TreeGrafter"/>
</dbReference>
<evidence type="ECO:0000256" key="9">
    <source>
        <dbReference type="ARBA" id="ARBA00039168"/>
    </source>
</evidence>
<evidence type="ECO:0000256" key="1">
    <source>
        <dbReference type="ARBA" id="ARBA00004651"/>
    </source>
</evidence>
<organism evidence="12">
    <name type="scientific">Proteus penneri</name>
    <dbReference type="NCBI Taxonomy" id="102862"/>
    <lineage>
        <taxon>Bacteria</taxon>
        <taxon>Pseudomonadati</taxon>
        <taxon>Pseudomonadota</taxon>
        <taxon>Gammaproteobacteria</taxon>
        <taxon>Enterobacterales</taxon>
        <taxon>Morganellaceae</taxon>
        <taxon>Proteus</taxon>
    </lineage>
</organism>
<comment type="function">
    <text evidence="7">Guanidinium ion exporter. Couples guanidinium export to the proton motive force, exchanging one guanidinium ion for two protons.</text>
</comment>
<proteinExistence type="inferred from homology"/>
<evidence type="ECO:0000256" key="3">
    <source>
        <dbReference type="ARBA" id="ARBA00022475"/>
    </source>
</evidence>
<name>A0A2P1BQC5_9GAMM</name>
<comment type="similarity">
    <text evidence="8">Belongs to the drug/metabolite transporter (DMT) superfamily. Small multidrug resistance (SMR) (TC 2.A.7.1) family. Gdx/SugE subfamily.</text>
</comment>
<dbReference type="GO" id="GO:0005886">
    <property type="term" value="C:plasma membrane"/>
    <property type="evidence" value="ECO:0007669"/>
    <property type="project" value="UniProtKB-SubCell"/>
</dbReference>
<dbReference type="PANTHER" id="PTHR30561">
    <property type="entry name" value="SMR FAMILY PROTON-DEPENDENT DRUG EFFLUX TRANSPORTER SUGE"/>
    <property type="match status" value="1"/>
</dbReference>
<evidence type="ECO:0000256" key="10">
    <source>
        <dbReference type="RuleBase" id="RU003942"/>
    </source>
</evidence>
<feature type="transmembrane region" description="Helical" evidence="11">
    <location>
        <begin position="84"/>
        <end position="104"/>
    </location>
</feature>
<dbReference type="RefSeq" id="WP_102939355.1">
    <property type="nucleotide sequence ID" value="NZ_MG516912.1"/>
</dbReference>
<keyword evidence="5 11" id="KW-1133">Transmembrane helix</keyword>
<dbReference type="Gene3D" id="1.10.3730.20">
    <property type="match status" value="1"/>
</dbReference>